<protein>
    <recommendedName>
        <fullName evidence="4">Secreted protein</fullName>
    </recommendedName>
</protein>
<keyword evidence="1" id="KW-0732">Signal</keyword>
<evidence type="ECO:0000256" key="1">
    <source>
        <dbReference type="SAM" id="SignalP"/>
    </source>
</evidence>
<accession>A0ABM3C4J9</accession>
<organism evidence="2 3">
    <name type="scientific">Drosophila kikkawai</name>
    <name type="common">Fruit fly</name>
    <dbReference type="NCBI Taxonomy" id="30033"/>
    <lineage>
        <taxon>Eukaryota</taxon>
        <taxon>Metazoa</taxon>
        <taxon>Ecdysozoa</taxon>
        <taxon>Arthropoda</taxon>
        <taxon>Hexapoda</taxon>
        <taxon>Insecta</taxon>
        <taxon>Pterygota</taxon>
        <taxon>Neoptera</taxon>
        <taxon>Endopterygota</taxon>
        <taxon>Diptera</taxon>
        <taxon>Brachycera</taxon>
        <taxon>Muscomorpha</taxon>
        <taxon>Ephydroidea</taxon>
        <taxon>Drosophilidae</taxon>
        <taxon>Drosophila</taxon>
        <taxon>Sophophora</taxon>
    </lineage>
</organism>
<evidence type="ECO:0000313" key="3">
    <source>
        <dbReference type="RefSeq" id="XP_041630471.1"/>
    </source>
</evidence>
<feature type="chain" id="PRO_5046454085" description="Secreted protein" evidence="1">
    <location>
        <begin position="25"/>
        <end position="100"/>
    </location>
</feature>
<evidence type="ECO:0008006" key="4">
    <source>
        <dbReference type="Google" id="ProtNLM"/>
    </source>
</evidence>
<gene>
    <name evidence="3" type="primary">LOC121501923</name>
</gene>
<evidence type="ECO:0000313" key="2">
    <source>
        <dbReference type="Proteomes" id="UP001652661"/>
    </source>
</evidence>
<dbReference type="Proteomes" id="UP001652661">
    <property type="component" value="Chromosome 3R"/>
</dbReference>
<reference evidence="3" key="1">
    <citation type="submission" date="2025-08" db="UniProtKB">
        <authorList>
            <consortium name="RefSeq"/>
        </authorList>
    </citation>
    <scope>IDENTIFICATION</scope>
    <source>
        <strain evidence="3">14028-0561.14</strain>
        <tissue evidence="3">Whole fly</tissue>
    </source>
</reference>
<feature type="signal peptide" evidence="1">
    <location>
        <begin position="1"/>
        <end position="24"/>
    </location>
</feature>
<sequence>MNGLSNKLVGLALIVGLLVSLAWTLPVDEEKTSLSPKDDAVNVEPVPVAEEYSVNGGQLRFPPFNNNGTGFFEKFGEKFRNKWTTSTTTSTRKPPRGENL</sequence>
<dbReference type="GeneID" id="121501923"/>
<keyword evidence="2" id="KW-1185">Reference proteome</keyword>
<dbReference type="RefSeq" id="XP_041630471.1">
    <property type="nucleotide sequence ID" value="XM_041774537.1"/>
</dbReference>
<name>A0ABM3C4J9_DROKI</name>
<proteinExistence type="predicted"/>